<comment type="caution">
    <text evidence="1">The sequence shown here is derived from an EMBL/GenBank/DDBJ whole genome shotgun (WGS) entry which is preliminary data.</text>
</comment>
<dbReference type="EMBL" id="BPVZ01000263">
    <property type="protein sequence ID" value="GKV48611.1"/>
    <property type="molecule type" value="Genomic_DNA"/>
</dbReference>
<keyword evidence="2" id="KW-1185">Reference proteome</keyword>
<gene>
    <name evidence="1" type="ORF">SLEP1_g55408</name>
</gene>
<name>A0AAV5MIH5_9ROSI</name>
<evidence type="ECO:0000313" key="2">
    <source>
        <dbReference type="Proteomes" id="UP001054252"/>
    </source>
</evidence>
<organism evidence="1 2">
    <name type="scientific">Rubroshorea leprosula</name>
    <dbReference type="NCBI Taxonomy" id="152421"/>
    <lineage>
        <taxon>Eukaryota</taxon>
        <taxon>Viridiplantae</taxon>
        <taxon>Streptophyta</taxon>
        <taxon>Embryophyta</taxon>
        <taxon>Tracheophyta</taxon>
        <taxon>Spermatophyta</taxon>
        <taxon>Magnoliopsida</taxon>
        <taxon>eudicotyledons</taxon>
        <taxon>Gunneridae</taxon>
        <taxon>Pentapetalae</taxon>
        <taxon>rosids</taxon>
        <taxon>malvids</taxon>
        <taxon>Malvales</taxon>
        <taxon>Dipterocarpaceae</taxon>
        <taxon>Rubroshorea</taxon>
    </lineage>
</organism>
<reference evidence="1 2" key="1">
    <citation type="journal article" date="2021" name="Commun. Biol.">
        <title>The genome of Shorea leprosula (Dipterocarpaceae) highlights the ecological relevance of drought in aseasonal tropical rainforests.</title>
        <authorList>
            <person name="Ng K.K.S."/>
            <person name="Kobayashi M.J."/>
            <person name="Fawcett J.A."/>
            <person name="Hatakeyama M."/>
            <person name="Paape T."/>
            <person name="Ng C.H."/>
            <person name="Ang C.C."/>
            <person name="Tnah L.H."/>
            <person name="Lee C.T."/>
            <person name="Nishiyama T."/>
            <person name="Sese J."/>
            <person name="O'Brien M.J."/>
            <person name="Copetti D."/>
            <person name="Mohd Noor M.I."/>
            <person name="Ong R.C."/>
            <person name="Putra M."/>
            <person name="Sireger I.Z."/>
            <person name="Indrioko S."/>
            <person name="Kosugi Y."/>
            <person name="Izuno A."/>
            <person name="Isagi Y."/>
            <person name="Lee S.L."/>
            <person name="Shimizu K.K."/>
        </authorList>
    </citation>
    <scope>NUCLEOTIDE SEQUENCE [LARGE SCALE GENOMIC DNA]</scope>
    <source>
        <strain evidence="1">214</strain>
    </source>
</reference>
<dbReference type="Proteomes" id="UP001054252">
    <property type="component" value="Unassembled WGS sequence"/>
</dbReference>
<evidence type="ECO:0000313" key="1">
    <source>
        <dbReference type="EMBL" id="GKV48611.1"/>
    </source>
</evidence>
<sequence>MAEPSIRDLTMALGCKLSLTAEEDVGLDLDADDIGEYASQCMAAYKRYAYAVHDILQ</sequence>
<accession>A0AAV5MIH5</accession>
<dbReference type="AlphaFoldDB" id="A0AAV5MIH5"/>
<protein>
    <submittedName>
        <fullName evidence="1">Uncharacterized protein</fullName>
    </submittedName>
</protein>
<proteinExistence type="predicted"/>